<reference evidence="2 3" key="1">
    <citation type="submission" date="2017-06" db="EMBL/GenBank/DDBJ databases">
        <title>Description of Rhodopirellula bahusiensis sp. nov.</title>
        <authorList>
            <person name="Kizina J."/>
            <person name="Harder J."/>
        </authorList>
    </citation>
    <scope>NUCLEOTIDE SEQUENCE [LARGE SCALE GENOMIC DNA]</scope>
    <source>
        <strain evidence="2 3">SWK21</strain>
    </source>
</reference>
<organism evidence="2 3">
    <name type="scientific">Rhodopirellula bahusiensis</name>
    <dbReference type="NCBI Taxonomy" id="2014065"/>
    <lineage>
        <taxon>Bacteria</taxon>
        <taxon>Pseudomonadati</taxon>
        <taxon>Planctomycetota</taxon>
        <taxon>Planctomycetia</taxon>
        <taxon>Pirellulales</taxon>
        <taxon>Pirellulaceae</taxon>
        <taxon>Rhodopirellula</taxon>
    </lineage>
</organism>
<keyword evidence="3" id="KW-1185">Reference proteome</keyword>
<proteinExistence type="predicted"/>
<evidence type="ECO:0000313" key="3">
    <source>
        <dbReference type="Proteomes" id="UP000225740"/>
    </source>
</evidence>
<feature type="non-terminal residue" evidence="2">
    <location>
        <position position="1"/>
    </location>
</feature>
<protein>
    <submittedName>
        <fullName evidence="2">Uncharacterized protein</fullName>
    </submittedName>
</protein>
<comment type="caution">
    <text evidence="2">The sequence shown here is derived from an EMBL/GenBank/DDBJ whole genome shotgun (WGS) entry which is preliminary data.</text>
</comment>
<accession>A0A2G1VXR5</accession>
<dbReference type="Proteomes" id="UP000225740">
    <property type="component" value="Unassembled WGS sequence"/>
</dbReference>
<name>A0A2G1VXR5_9BACT</name>
<evidence type="ECO:0000256" key="1">
    <source>
        <dbReference type="SAM" id="MobiDB-lite"/>
    </source>
</evidence>
<gene>
    <name evidence="2" type="ORF">CEE69_30230</name>
</gene>
<dbReference type="EMBL" id="NIZW01000045">
    <property type="protein sequence ID" value="PHQ31568.1"/>
    <property type="molecule type" value="Genomic_DNA"/>
</dbReference>
<feature type="region of interest" description="Disordered" evidence="1">
    <location>
        <begin position="1"/>
        <end position="22"/>
    </location>
</feature>
<sequence length="83" mass="9556">EFPDQNSKLKNDKIQPSVSQDERDLWVKTRAMPLAMLKKAVGHQRIKRNFKAHASDCDWLSWPTLTGKSTHPPCAETSLRRVK</sequence>
<evidence type="ECO:0000313" key="2">
    <source>
        <dbReference type="EMBL" id="PHQ31568.1"/>
    </source>
</evidence>
<dbReference type="AlphaFoldDB" id="A0A2G1VXR5"/>